<evidence type="ECO:0000256" key="1">
    <source>
        <dbReference type="SAM" id="Phobius"/>
    </source>
</evidence>
<keyword evidence="1" id="KW-1133">Transmembrane helix</keyword>
<name>A0A7X9RWD0_9BACT</name>
<keyword evidence="1" id="KW-0472">Membrane</keyword>
<keyword evidence="4" id="KW-1185">Reference proteome</keyword>
<evidence type="ECO:0000313" key="3">
    <source>
        <dbReference type="EMBL" id="NME69947.1"/>
    </source>
</evidence>
<feature type="signal peptide" evidence="2">
    <location>
        <begin position="1"/>
        <end position="18"/>
    </location>
</feature>
<dbReference type="AlphaFoldDB" id="A0A7X9RWD0"/>
<keyword evidence="2" id="KW-0732">Signal</keyword>
<dbReference type="RefSeq" id="WP_169658197.1">
    <property type="nucleotide sequence ID" value="NZ_JABANE010000052.1"/>
</dbReference>
<sequence>MRKLIFFVTLLLPTIVFAQDNIEEATNAAKQNALLIEQFSLLSPMSINPYTSIFVTSLLSKMGYHNDFVATNPFFDNWFILGTFGILFLFTSIMRPSLGTNQITGILVKVDEYLESKAAIVTNILVMVFPIVLNENAGADEIVFQASFLSVSLKTLMIVVVSTYALIVLLTIRFFVDTLIYLSPIPLVDTGLQIFKIVLSIALVIIGIISPTFSFVILVVMLAVSLFFYKKAKRQLNKMKYFLILPVINLFTKKSIRDKGMNDLSIQVFLGKPTSKFSKSKIVRLEKQNDEFYLVKERFILPKVTEKITLEDFTLTQNRFDTALSNFDQSMELFLNRSYHSFIDEISEELNVLLVKEEEVDTVSGNNIFKKVKSLFNKKDITQLKTMA</sequence>
<organism evidence="3 4">
    <name type="scientific">Flammeovirga aprica JL-4</name>
    <dbReference type="NCBI Taxonomy" id="694437"/>
    <lineage>
        <taxon>Bacteria</taxon>
        <taxon>Pseudomonadati</taxon>
        <taxon>Bacteroidota</taxon>
        <taxon>Cytophagia</taxon>
        <taxon>Cytophagales</taxon>
        <taxon>Flammeovirgaceae</taxon>
        <taxon>Flammeovirga</taxon>
    </lineage>
</organism>
<feature type="chain" id="PRO_5030899664" evidence="2">
    <location>
        <begin position="19"/>
        <end position="388"/>
    </location>
</feature>
<gene>
    <name evidence="3" type="ORF">HHU12_18385</name>
</gene>
<comment type="caution">
    <text evidence="3">The sequence shown here is derived from an EMBL/GenBank/DDBJ whole genome shotgun (WGS) entry which is preliminary data.</text>
</comment>
<protein>
    <submittedName>
        <fullName evidence="3">DUF4126 domain-containing protein</fullName>
    </submittedName>
</protein>
<accession>A0A7X9RWD0</accession>
<feature type="transmembrane region" description="Helical" evidence="1">
    <location>
        <begin position="74"/>
        <end position="94"/>
    </location>
</feature>
<keyword evidence="1" id="KW-0812">Transmembrane</keyword>
<reference evidence="3 4" key="1">
    <citation type="submission" date="2020-04" db="EMBL/GenBank/DDBJ databases">
        <title>Flammeovirga sp. SR4, a novel species isolated from seawater.</title>
        <authorList>
            <person name="Wang X."/>
        </authorList>
    </citation>
    <scope>NUCLEOTIDE SEQUENCE [LARGE SCALE GENOMIC DNA]</scope>
    <source>
        <strain evidence="3 4">ATCC 23126</strain>
    </source>
</reference>
<proteinExistence type="predicted"/>
<evidence type="ECO:0000313" key="4">
    <source>
        <dbReference type="Proteomes" id="UP000576082"/>
    </source>
</evidence>
<feature type="transmembrane region" description="Helical" evidence="1">
    <location>
        <begin position="155"/>
        <end position="176"/>
    </location>
</feature>
<feature type="transmembrane region" description="Helical" evidence="1">
    <location>
        <begin position="196"/>
        <end position="229"/>
    </location>
</feature>
<dbReference type="Proteomes" id="UP000576082">
    <property type="component" value="Unassembled WGS sequence"/>
</dbReference>
<dbReference type="EMBL" id="JABANE010000052">
    <property type="protein sequence ID" value="NME69947.1"/>
    <property type="molecule type" value="Genomic_DNA"/>
</dbReference>
<evidence type="ECO:0000256" key="2">
    <source>
        <dbReference type="SAM" id="SignalP"/>
    </source>
</evidence>